<proteinExistence type="predicted"/>
<keyword evidence="2" id="KW-0695">RNA-directed DNA polymerase</keyword>
<gene>
    <name evidence="2" type="ORF">CTI12_AA066010</name>
</gene>
<sequence>MTEAAHTLFDNWDDRCPLMSYLTPRVVTSAVFNLQENVVDIVSNGAWSWPNAWLNLYLILNQAHVPLLNNETEDTMFWKTRNGVLREFSVRDAWNTIRDRGEKVDWCHLVWSKYGIPRHATHLWLVMRNRLKTQDRLKQWDVGGDVDLSLL</sequence>
<name>A0A2U1Q7G6_ARTAN</name>
<dbReference type="GO" id="GO:0003964">
    <property type="term" value="F:RNA-directed DNA polymerase activity"/>
    <property type="evidence" value="ECO:0007669"/>
    <property type="project" value="UniProtKB-KW"/>
</dbReference>
<comment type="caution">
    <text evidence="2">The sequence shown here is derived from an EMBL/GenBank/DDBJ whole genome shotgun (WGS) entry which is preliminary data.</text>
</comment>
<dbReference type="OrthoDB" id="1748554at2759"/>
<dbReference type="STRING" id="35608.A0A2U1Q7G6"/>
<evidence type="ECO:0000313" key="2">
    <source>
        <dbReference type="EMBL" id="PWA93949.1"/>
    </source>
</evidence>
<keyword evidence="2" id="KW-0808">Transferase</keyword>
<organism evidence="2 3">
    <name type="scientific">Artemisia annua</name>
    <name type="common">Sweet wormwood</name>
    <dbReference type="NCBI Taxonomy" id="35608"/>
    <lineage>
        <taxon>Eukaryota</taxon>
        <taxon>Viridiplantae</taxon>
        <taxon>Streptophyta</taxon>
        <taxon>Embryophyta</taxon>
        <taxon>Tracheophyta</taxon>
        <taxon>Spermatophyta</taxon>
        <taxon>Magnoliopsida</taxon>
        <taxon>eudicotyledons</taxon>
        <taxon>Gunneridae</taxon>
        <taxon>Pentapetalae</taxon>
        <taxon>asterids</taxon>
        <taxon>campanulids</taxon>
        <taxon>Asterales</taxon>
        <taxon>Asteraceae</taxon>
        <taxon>Asteroideae</taxon>
        <taxon>Anthemideae</taxon>
        <taxon>Artemisiinae</taxon>
        <taxon>Artemisia</taxon>
    </lineage>
</organism>
<keyword evidence="2" id="KW-0548">Nucleotidyltransferase</keyword>
<keyword evidence="3" id="KW-1185">Reference proteome</keyword>
<dbReference type="EMBL" id="PKPP01000345">
    <property type="protein sequence ID" value="PWA93949.1"/>
    <property type="molecule type" value="Genomic_DNA"/>
</dbReference>
<dbReference type="Pfam" id="PF13966">
    <property type="entry name" value="zf-RVT"/>
    <property type="match status" value="1"/>
</dbReference>
<feature type="domain" description="Reverse transcriptase zinc-binding" evidence="1">
    <location>
        <begin position="88"/>
        <end position="142"/>
    </location>
</feature>
<dbReference type="AlphaFoldDB" id="A0A2U1Q7G6"/>
<protein>
    <submittedName>
        <fullName evidence="2">Reverse transcriptase domain, Reverse transcriptase zinc-binding domain protein</fullName>
    </submittedName>
</protein>
<evidence type="ECO:0000313" key="3">
    <source>
        <dbReference type="Proteomes" id="UP000245207"/>
    </source>
</evidence>
<evidence type="ECO:0000259" key="1">
    <source>
        <dbReference type="Pfam" id="PF13966"/>
    </source>
</evidence>
<dbReference type="InterPro" id="IPR026960">
    <property type="entry name" value="RVT-Znf"/>
</dbReference>
<accession>A0A2U1Q7G6</accession>
<reference evidence="2 3" key="1">
    <citation type="journal article" date="2018" name="Mol. Plant">
        <title>The genome of Artemisia annua provides insight into the evolution of Asteraceae family and artemisinin biosynthesis.</title>
        <authorList>
            <person name="Shen Q."/>
            <person name="Zhang L."/>
            <person name="Liao Z."/>
            <person name="Wang S."/>
            <person name="Yan T."/>
            <person name="Shi P."/>
            <person name="Liu M."/>
            <person name="Fu X."/>
            <person name="Pan Q."/>
            <person name="Wang Y."/>
            <person name="Lv Z."/>
            <person name="Lu X."/>
            <person name="Zhang F."/>
            <person name="Jiang W."/>
            <person name="Ma Y."/>
            <person name="Chen M."/>
            <person name="Hao X."/>
            <person name="Li L."/>
            <person name="Tang Y."/>
            <person name="Lv G."/>
            <person name="Zhou Y."/>
            <person name="Sun X."/>
            <person name="Brodelius P.E."/>
            <person name="Rose J.K.C."/>
            <person name="Tang K."/>
        </authorList>
    </citation>
    <scope>NUCLEOTIDE SEQUENCE [LARGE SCALE GENOMIC DNA]</scope>
    <source>
        <strain evidence="3">cv. Huhao1</strain>
        <tissue evidence="2">Leaf</tissue>
    </source>
</reference>
<dbReference type="Proteomes" id="UP000245207">
    <property type="component" value="Unassembled WGS sequence"/>
</dbReference>